<dbReference type="Proteomes" id="UP001268610">
    <property type="component" value="Unassembled WGS sequence"/>
</dbReference>
<sequence>MVFRSRQTDRLKLIYCDGSGIVLAYERLEEHIFTWPGIKDGR</sequence>
<dbReference type="AlphaFoldDB" id="A0AAJ2H0E5"/>
<gene>
    <name evidence="1" type="primary">tnpB</name>
    <name evidence="1" type="ORF">RJJ65_24295</name>
</gene>
<dbReference type="PANTHER" id="PTHR36455">
    <property type="match status" value="1"/>
</dbReference>
<proteinExistence type="predicted"/>
<accession>A0AAJ2H0E5</accession>
<dbReference type="InterPro" id="IPR008878">
    <property type="entry name" value="Transposase_IS66_Orf2"/>
</dbReference>
<comment type="caution">
    <text evidence="1">The sequence shown here is derived from an EMBL/GenBank/DDBJ whole genome shotgun (WGS) entry which is preliminary data.</text>
</comment>
<dbReference type="EMBL" id="JAVLSF010000016">
    <property type="protein sequence ID" value="MDR9775723.1"/>
    <property type="molecule type" value="Genomic_DNA"/>
</dbReference>
<dbReference type="PANTHER" id="PTHR36455:SF1">
    <property type="entry name" value="BLR8292 PROTEIN"/>
    <property type="match status" value="1"/>
</dbReference>
<protein>
    <submittedName>
        <fullName evidence="1">IS66 family insertion sequence element accessory protein TnpB</fullName>
    </submittedName>
</protein>
<reference evidence="1" key="1">
    <citation type="submission" date="2023-04" db="EMBL/GenBank/DDBJ databases">
        <title>Genomic characterization of faba bean (Vicia faba) microsymbionts in Mexican soils.</title>
        <authorList>
            <person name="Rivera Orduna F.N."/>
            <person name="Guevara-Luna J."/>
            <person name="Yan J."/>
            <person name="Arroyo-Herrera I."/>
            <person name="Li Y."/>
            <person name="Vasquez-Murrieta M.S."/>
            <person name="Wang E.T."/>
        </authorList>
    </citation>
    <scope>NUCLEOTIDE SEQUENCE</scope>
    <source>
        <strain evidence="1">CH26</strain>
    </source>
</reference>
<evidence type="ECO:0000313" key="2">
    <source>
        <dbReference type="Proteomes" id="UP001268610"/>
    </source>
</evidence>
<dbReference type="Pfam" id="PF05717">
    <property type="entry name" value="TnpB_IS66"/>
    <property type="match status" value="1"/>
</dbReference>
<evidence type="ECO:0000313" key="1">
    <source>
        <dbReference type="EMBL" id="MDR9775723.1"/>
    </source>
</evidence>
<organism evidence="1 2">
    <name type="scientific">Rhizobium hidalgonense</name>
    <dbReference type="NCBI Taxonomy" id="1538159"/>
    <lineage>
        <taxon>Bacteria</taxon>
        <taxon>Pseudomonadati</taxon>
        <taxon>Pseudomonadota</taxon>
        <taxon>Alphaproteobacteria</taxon>
        <taxon>Hyphomicrobiales</taxon>
        <taxon>Rhizobiaceae</taxon>
        <taxon>Rhizobium/Agrobacterium group</taxon>
        <taxon>Rhizobium</taxon>
    </lineage>
</organism>
<name>A0AAJ2H0E5_9HYPH</name>
<dbReference type="RefSeq" id="WP_310865701.1">
    <property type="nucleotide sequence ID" value="NZ_JAVLSD010000017.1"/>
</dbReference>